<organism evidence="8 9">
    <name type="scientific">Blomia tropicalis</name>
    <name type="common">Mite</name>
    <dbReference type="NCBI Taxonomy" id="40697"/>
    <lineage>
        <taxon>Eukaryota</taxon>
        <taxon>Metazoa</taxon>
        <taxon>Ecdysozoa</taxon>
        <taxon>Arthropoda</taxon>
        <taxon>Chelicerata</taxon>
        <taxon>Arachnida</taxon>
        <taxon>Acari</taxon>
        <taxon>Acariformes</taxon>
        <taxon>Sarcoptiformes</taxon>
        <taxon>Astigmata</taxon>
        <taxon>Glycyphagoidea</taxon>
        <taxon>Echimyopodidae</taxon>
        <taxon>Blomia</taxon>
    </lineage>
</organism>
<dbReference type="Pfam" id="PF18036">
    <property type="entry name" value="Ubiquitin_4"/>
    <property type="match status" value="1"/>
</dbReference>
<evidence type="ECO:0000259" key="7">
    <source>
        <dbReference type="Pfam" id="PF18036"/>
    </source>
</evidence>
<dbReference type="SUPFAM" id="SSF54236">
    <property type="entry name" value="Ubiquitin-like"/>
    <property type="match status" value="1"/>
</dbReference>
<evidence type="ECO:0000259" key="6">
    <source>
        <dbReference type="Pfam" id="PF06747"/>
    </source>
</evidence>
<evidence type="ECO:0000256" key="2">
    <source>
        <dbReference type="ARBA" id="ARBA00022490"/>
    </source>
</evidence>
<feature type="domain" description="CHCH" evidence="6">
    <location>
        <begin position="29"/>
        <end position="62"/>
    </location>
</feature>
<feature type="compositionally biased region" description="Polar residues" evidence="5">
    <location>
        <begin position="1"/>
        <end position="10"/>
    </location>
</feature>
<dbReference type="PANTHER" id="PTHR21107">
    <property type="entry name" value="CYTOCHROME C OXIDASE ASSEMBLY PROTEIN COX19"/>
    <property type="match status" value="1"/>
</dbReference>
<protein>
    <submittedName>
        <fullName evidence="8">Uncharacterized protein</fullName>
    </submittedName>
</protein>
<dbReference type="Proteomes" id="UP001142055">
    <property type="component" value="Chromosome 2"/>
</dbReference>
<dbReference type="PROSITE" id="PS51808">
    <property type="entry name" value="CHCH"/>
    <property type="match status" value="1"/>
</dbReference>
<dbReference type="AlphaFoldDB" id="A0A9Q0M9S7"/>
<dbReference type="InterPro" id="IPR040610">
    <property type="entry name" value="SNRNP25_ubiquitin"/>
</dbReference>
<keyword evidence="3" id="KW-1015">Disulfide bond</keyword>
<dbReference type="GO" id="GO:0033617">
    <property type="term" value="P:mitochondrial respiratory chain complex IV assembly"/>
    <property type="evidence" value="ECO:0007669"/>
    <property type="project" value="TreeGrafter"/>
</dbReference>
<dbReference type="EMBL" id="JAPWDV010000002">
    <property type="protein sequence ID" value="KAJ6219770.1"/>
    <property type="molecule type" value="Genomic_DNA"/>
</dbReference>
<dbReference type="InterPro" id="IPR010625">
    <property type="entry name" value="CHCH"/>
</dbReference>
<dbReference type="PANTHER" id="PTHR21107:SF2">
    <property type="entry name" value="CYTOCHROME C OXIDASE ASSEMBLY PROTEIN COX19"/>
    <property type="match status" value="1"/>
</dbReference>
<comment type="subcellular location">
    <subcellularLocation>
        <location evidence="1">Cytoplasm</location>
    </subcellularLocation>
</comment>
<evidence type="ECO:0000256" key="5">
    <source>
        <dbReference type="SAM" id="MobiDB-lite"/>
    </source>
</evidence>
<evidence type="ECO:0000313" key="8">
    <source>
        <dbReference type="EMBL" id="KAJ6219770.1"/>
    </source>
</evidence>
<accession>A0A9Q0M9S7</accession>
<evidence type="ECO:0000256" key="1">
    <source>
        <dbReference type="ARBA" id="ARBA00004496"/>
    </source>
</evidence>
<evidence type="ECO:0000256" key="3">
    <source>
        <dbReference type="ARBA" id="ARBA00023157"/>
    </source>
</evidence>
<keyword evidence="9" id="KW-1185">Reference proteome</keyword>
<feature type="domain" description="SNRNP25 ubiquitin-like" evidence="7">
    <location>
        <begin position="132"/>
        <end position="195"/>
    </location>
</feature>
<comment type="caution">
    <text evidence="8">The sequence shown here is derived from an EMBL/GenBank/DDBJ whole genome shotgun (WGS) entry which is preliminary data.</text>
</comment>
<dbReference type="GO" id="GO:0005758">
    <property type="term" value="C:mitochondrial intermembrane space"/>
    <property type="evidence" value="ECO:0007669"/>
    <property type="project" value="TreeGrafter"/>
</dbReference>
<proteinExistence type="inferred from homology"/>
<keyword evidence="2" id="KW-0963">Cytoplasm</keyword>
<dbReference type="InterPro" id="IPR051383">
    <property type="entry name" value="COX19"/>
</dbReference>
<reference evidence="8" key="1">
    <citation type="submission" date="2022-12" db="EMBL/GenBank/DDBJ databases">
        <title>Genome assemblies of Blomia tropicalis.</title>
        <authorList>
            <person name="Cui Y."/>
        </authorList>
    </citation>
    <scope>NUCLEOTIDE SEQUENCE</scope>
    <source>
        <tissue evidence="8">Adult mites</tissue>
    </source>
</reference>
<comment type="similarity">
    <text evidence="4">Belongs to the COX19 family.</text>
</comment>
<feature type="region of interest" description="Disordered" evidence="5">
    <location>
        <begin position="1"/>
        <end position="23"/>
    </location>
</feature>
<evidence type="ECO:0000313" key="9">
    <source>
        <dbReference type="Proteomes" id="UP001142055"/>
    </source>
</evidence>
<name>A0A9Q0M9S7_BLOTA</name>
<sequence length="241" mass="27898">MANSIGSSKIFTPRPPAKGSFPLDHDGECKELMSKYMKCLNKTNSDASSCQPFAKDYLKCRMDNDLMAKEDFKYLGFKDQSNINDKLLTICREDFALQNVVPLLQSCSGSCDTEISQYLDSKVDHHHGRAYQLTIKCFDGRTYEVNVRPDSTIRQLKLAIERSIDFQIRMKKPLGNKMRQIQWKHIWRKHDLWLDRTHRIRLGLNNQNMDKPVGMVDLNGKLTDTAVHNRSILEFIPRSTK</sequence>
<dbReference type="Gene3D" id="3.10.20.90">
    <property type="entry name" value="Phosphatidylinositol 3-kinase Catalytic Subunit, Chain A, domain 1"/>
    <property type="match status" value="1"/>
</dbReference>
<gene>
    <name evidence="8" type="ORF">RDWZM_005582</name>
</gene>
<evidence type="ECO:0000256" key="4">
    <source>
        <dbReference type="ARBA" id="ARBA00038223"/>
    </source>
</evidence>
<dbReference type="InterPro" id="IPR029071">
    <property type="entry name" value="Ubiquitin-like_domsf"/>
</dbReference>
<dbReference type="Pfam" id="PF06747">
    <property type="entry name" value="CHCH"/>
    <property type="match status" value="1"/>
</dbReference>